<dbReference type="Proteomes" id="UP000187464">
    <property type="component" value="Chromosome I"/>
</dbReference>
<gene>
    <name evidence="1" type="ORF">PSM36_3426</name>
</gene>
<dbReference type="STRING" id="1642647.PSM36_3426"/>
<organism evidence="1 2">
    <name type="scientific">Proteiniphilum saccharofermentans</name>
    <dbReference type="NCBI Taxonomy" id="1642647"/>
    <lineage>
        <taxon>Bacteria</taxon>
        <taxon>Pseudomonadati</taxon>
        <taxon>Bacteroidota</taxon>
        <taxon>Bacteroidia</taxon>
        <taxon>Bacteroidales</taxon>
        <taxon>Dysgonomonadaceae</taxon>
        <taxon>Proteiniphilum</taxon>
    </lineage>
</organism>
<protein>
    <submittedName>
        <fullName evidence="1">Uncharacterized protein</fullName>
    </submittedName>
</protein>
<evidence type="ECO:0000313" key="2">
    <source>
        <dbReference type="Proteomes" id="UP000187464"/>
    </source>
</evidence>
<dbReference type="AlphaFoldDB" id="A0A1R3T4P8"/>
<keyword evidence="2" id="KW-1185">Reference proteome</keyword>
<proteinExistence type="predicted"/>
<dbReference type="EMBL" id="LT605205">
    <property type="protein sequence ID" value="SCD22210.1"/>
    <property type="molecule type" value="Genomic_DNA"/>
</dbReference>
<dbReference type="KEGG" id="psac:PSM36_3426"/>
<accession>A0A1R3T4P8</accession>
<evidence type="ECO:0000313" key="1">
    <source>
        <dbReference type="EMBL" id="SCD22210.1"/>
    </source>
</evidence>
<sequence>MGLLLFSLHLKNIRCASENLSKFSFSLGFHYFGEYKMRLGKLNQLLLILVILAIE</sequence>
<reference evidence="2" key="1">
    <citation type="submission" date="2016-08" db="EMBL/GenBank/DDBJ databases">
        <authorList>
            <person name="Wibberg D."/>
        </authorList>
    </citation>
    <scope>NUCLEOTIDE SEQUENCE [LARGE SCALE GENOMIC DNA]</scope>
</reference>
<name>A0A1R3T4P8_9BACT</name>